<sequence>MGRSRYPEAPAGVANPRQLPEHSGLHSASGDGFWRPGQTEEEESPKAEENNDIQRNLFWTADNSCECSHRKQPTRDDAGLIFVTRGPENQEGGGTNTPATL</sequence>
<protein>
    <submittedName>
        <fullName evidence="2">Uncharacterized protein</fullName>
    </submittedName>
</protein>
<dbReference type="Proteomes" id="UP001066276">
    <property type="component" value="Chromosome 11"/>
</dbReference>
<evidence type="ECO:0000313" key="3">
    <source>
        <dbReference type="Proteomes" id="UP001066276"/>
    </source>
</evidence>
<organism evidence="2 3">
    <name type="scientific">Pleurodeles waltl</name>
    <name type="common">Iberian ribbed newt</name>
    <dbReference type="NCBI Taxonomy" id="8319"/>
    <lineage>
        <taxon>Eukaryota</taxon>
        <taxon>Metazoa</taxon>
        <taxon>Chordata</taxon>
        <taxon>Craniata</taxon>
        <taxon>Vertebrata</taxon>
        <taxon>Euteleostomi</taxon>
        <taxon>Amphibia</taxon>
        <taxon>Batrachia</taxon>
        <taxon>Caudata</taxon>
        <taxon>Salamandroidea</taxon>
        <taxon>Salamandridae</taxon>
        <taxon>Pleurodelinae</taxon>
        <taxon>Pleurodeles</taxon>
    </lineage>
</organism>
<dbReference type="EMBL" id="JANPWB010000015">
    <property type="protein sequence ID" value="KAJ1087715.1"/>
    <property type="molecule type" value="Genomic_DNA"/>
</dbReference>
<reference evidence="2" key="1">
    <citation type="journal article" date="2022" name="bioRxiv">
        <title>Sequencing and chromosome-scale assembly of the giantPleurodeles waltlgenome.</title>
        <authorList>
            <person name="Brown T."/>
            <person name="Elewa A."/>
            <person name="Iarovenko S."/>
            <person name="Subramanian E."/>
            <person name="Araus A.J."/>
            <person name="Petzold A."/>
            <person name="Susuki M."/>
            <person name="Suzuki K.-i.T."/>
            <person name="Hayashi T."/>
            <person name="Toyoda A."/>
            <person name="Oliveira C."/>
            <person name="Osipova E."/>
            <person name="Leigh N.D."/>
            <person name="Simon A."/>
            <person name="Yun M.H."/>
        </authorList>
    </citation>
    <scope>NUCLEOTIDE SEQUENCE</scope>
    <source>
        <strain evidence="2">20211129_DDA</strain>
        <tissue evidence="2">Liver</tissue>
    </source>
</reference>
<comment type="caution">
    <text evidence="2">The sequence shown here is derived from an EMBL/GenBank/DDBJ whole genome shotgun (WGS) entry which is preliminary data.</text>
</comment>
<gene>
    <name evidence="2" type="ORF">NDU88_000880</name>
</gene>
<proteinExistence type="predicted"/>
<keyword evidence="3" id="KW-1185">Reference proteome</keyword>
<evidence type="ECO:0000256" key="1">
    <source>
        <dbReference type="SAM" id="MobiDB-lite"/>
    </source>
</evidence>
<feature type="region of interest" description="Disordered" evidence="1">
    <location>
        <begin position="1"/>
        <end position="55"/>
    </location>
</feature>
<dbReference type="AlphaFoldDB" id="A0AAV7LB51"/>
<accession>A0AAV7LB51</accession>
<evidence type="ECO:0000313" key="2">
    <source>
        <dbReference type="EMBL" id="KAJ1087715.1"/>
    </source>
</evidence>
<name>A0AAV7LB51_PLEWA</name>